<dbReference type="Gene3D" id="2.30.30.40">
    <property type="entry name" value="SH3 Domains"/>
    <property type="match status" value="1"/>
</dbReference>
<dbReference type="GeneID" id="25266969"/>
<evidence type="ECO:0000313" key="13">
    <source>
        <dbReference type="EMBL" id="KDN42979.1"/>
    </source>
</evidence>
<protein>
    <recommendedName>
        <fullName evidence="12">SH3 domain-containing protein</fullName>
    </recommendedName>
</protein>
<keyword evidence="7" id="KW-0346">Stress response</keyword>
<keyword evidence="4" id="KW-1003">Cell membrane</keyword>
<comment type="caution">
    <text evidence="13">The sequence shown here is derived from an EMBL/GenBank/DDBJ whole genome shotgun (WGS) entry which is preliminary data.</text>
</comment>
<feature type="region of interest" description="Disordered" evidence="10">
    <location>
        <begin position="360"/>
        <end position="423"/>
    </location>
</feature>
<dbReference type="HOGENOM" id="CLU_043316_0_0_1"/>
<feature type="compositionally biased region" description="Low complexity" evidence="10">
    <location>
        <begin position="384"/>
        <end position="398"/>
    </location>
</feature>
<dbReference type="GO" id="GO:0005886">
    <property type="term" value="C:plasma membrane"/>
    <property type="evidence" value="ECO:0007669"/>
    <property type="project" value="UniProtKB-SubCell"/>
</dbReference>
<dbReference type="InterPro" id="IPR035522">
    <property type="entry name" value="Sho1_SH3"/>
</dbReference>
<evidence type="ECO:0000256" key="11">
    <source>
        <dbReference type="SAM" id="Phobius"/>
    </source>
</evidence>
<feature type="compositionally biased region" description="Basic and acidic residues" evidence="10">
    <location>
        <begin position="410"/>
        <end position="421"/>
    </location>
</feature>
<dbReference type="Proteomes" id="UP000027361">
    <property type="component" value="Unassembled WGS sequence"/>
</dbReference>
<evidence type="ECO:0000256" key="4">
    <source>
        <dbReference type="ARBA" id="ARBA00022475"/>
    </source>
</evidence>
<dbReference type="AlphaFoldDB" id="A0A066VVZ3"/>
<feature type="transmembrane region" description="Helical" evidence="11">
    <location>
        <begin position="137"/>
        <end position="158"/>
    </location>
</feature>
<dbReference type="PROSITE" id="PS50002">
    <property type="entry name" value="SH3"/>
    <property type="match status" value="1"/>
</dbReference>
<feature type="transmembrane region" description="Helical" evidence="11">
    <location>
        <begin position="178"/>
        <end position="199"/>
    </location>
</feature>
<evidence type="ECO:0000259" key="12">
    <source>
        <dbReference type="PROSITE" id="PS50002"/>
    </source>
</evidence>
<evidence type="ECO:0000256" key="9">
    <source>
        <dbReference type="PROSITE-ProRule" id="PRU00192"/>
    </source>
</evidence>
<gene>
    <name evidence="13" type="ORF">K437DRAFT_287324</name>
</gene>
<dbReference type="PRINTS" id="PR00452">
    <property type="entry name" value="SH3DOMAIN"/>
</dbReference>
<proteinExistence type="inferred from homology"/>
<name>A0A066VVZ3_TILAU</name>
<dbReference type="STRING" id="1037660.A0A066VVZ3"/>
<evidence type="ECO:0000313" key="14">
    <source>
        <dbReference type="Proteomes" id="UP000027361"/>
    </source>
</evidence>
<dbReference type="OrthoDB" id="25408at2759"/>
<comment type="subcellular location">
    <subcellularLocation>
        <location evidence="1">Cell membrane</location>
        <topology evidence="1">Multi-pass membrane protein</topology>
    </subcellularLocation>
</comment>
<dbReference type="InterPro" id="IPR036028">
    <property type="entry name" value="SH3-like_dom_sf"/>
</dbReference>
<dbReference type="RefSeq" id="XP_013242216.1">
    <property type="nucleotide sequence ID" value="XM_013386762.1"/>
</dbReference>
<keyword evidence="8 11" id="KW-0472">Membrane</keyword>
<feature type="transmembrane region" description="Helical" evidence="11">
    <location>
        <begin position="244"/>
        <end position="261"/>
    </location>
</feature>
<dbReference type="SMART" id="SM00326">
    <property type="entry name" value="SH3"/>
    <property type="match status" value="1"/>
</dbReference>
<accession>A0A066VVZ3</accession>
<dbReference type="SUPFAM" id="SSF50044">
    <property type="entry name" value="SH3-domain"/>
    <property type="match status" value="1"/>
</dbReference>
<evidence type="ECO:0000256" key="5">
    <source>
        <dbReference type="ARBA" id="ARBA00022692"/>
    </source>
</evidence>
<reference evidence="13 14" key="1">
    <citation type="submission" date="2014-05" db="EMBL/GenBank/DDBJ databases">
        <title>Draft genome sequence of a rare smut relative, Tilletiaria anomala UBC 951.</title>
        <authorList>
            <consortium name="DOE Joint Genome Institute"/>
            <person name="Toome M."/>
            <person name="Kuo A."/>
            <person name="Henrissat B."/>
            <person name="Lipzen A."/>
            <person name="Tritt A."/>
            <person name="Yoshinaga Y."/>
            <person name="Zane M."/>
            <person name="Barry K."/>
            <person name="Grigoriev I.V."/>
            <person name="Spatafora J.W."/>
            <person name="Aimea M.C."/>
        </authorList>
    </citation>
    <scope>NUCLEOTIDE SEQUENCE [LARGE SCALE GENOMIC DNA]</scope>
    <source>
        <strain evidence="13 14">UBC 951</strain>
    </source>
</reference>
<dbReference type="InterPro" id="IPR001452">
    <property type="entry name" value="SH3_domain"/>
</dbReference>
<keyword evidence="14" id="KW-1185">Reference proteome</keyword>
<organism evidence="13 14">
    <name type="scientific">Tilletiaria anomala (strain ATCC 24038 / CBS 436.72 / UBC 951)</name>
    <dbReference type="NCBI Taxonomy" id="1037660"/>
    <lineage>
        <taxon>Eukaryota</taxon>
        <taxon>Fungi</taxon>
        <taxon>Dikarya</taxon>
        <taxon>Basidiomycota</taxon>
        <taxon>Ustilaginomycotina</taxon>
        <taxon>Exobasidiomycetes</taxon>
        <taxon>Georgefischeriales</taxon>
        <taxon>Tilletiariaceae</taxon>
        <taxon>Tilletiaria</taxon>
    </lineage>
</organism>
<keyword evidence="3 9" id="KW-0728">SH3 domain</keyword>
<evidence type="ECO:0000256" key="2">
    <source>
        <dbReference type="ARBA" id="ARBA00009739"/>
    </source>
</evidence>
<dbReference type="CDD" id="cd11855">
    <property type="entry name" value="SH3_Sho1p"/>
    <property type="match status" value="1"/>
</dbReference>
<keyword evidence="5 11" id="KW-0812">Transmembrane</keyword>
<evidence type="ECO:0000256" key="8">
    <source>
        <dbReference type="ARBA" id="ARBA00023136"/>
    </source>
</evidence>
<evidence type="ECO:0000256" key="1">
    <source>
        <dbReference type="ARBA" id="ARBA00004651"/>
    </source>
</evidence>
<keyword evidence="6 11" id="KW-1133">Transmembrane helix</keyword>
<dbReference type="EMBL" id="JMSN01000065">
    <property type="protein sequence ID" value="KDN42979.1"/>
    <property type="molecule type" value="Genomic_DNA"/>
</dbReference>
<dbReference type="PANTHER" id="PTHR15735">
    <property type="entry name" value="FCH AND DOUBLE SH3 DOMAINS PROTEIN"/>
    <property type="match status" value="1"/>
</dbReference>
<feature type="domain" description="SH3" evidence="12">
    <location>
        <begin position="424"/>
        <end position="483"/>
    </location>
</feature>
<dbReference type="PANTHER" id="PTHR15735:SF21">
    <property type="entry name" value="PROTEIN NERVOUS WRECK"/>
    <property type="match status" value="1"/>
</dbReference>
<dbReference type="InParanoid" id="A0A066VVZ3"/>
<dbReference type="GO" id="GO:0030833">
    <property type="term" value="P:regulation of actin filament polymerization"/>
    <property type="evidence" value="ECO:0007669"/>
    <property type="project" value="TreeGrafter"/>
</dbReference>
<feature type="transmembrane region" description="Helical" evidence="11">
    <location>
        <begin position="211"/>
        <end position="232"/>
    </location>
</feature>
<evidence type="ECO:0000256" key="3">
    <source>
        <dbReference type="ARBA" id="ARBA00022443"/>
    </source>
</evidence>
<evidence type="ECO:0000256" key="6">
    <source>
        <dbReference type="ARBA" id="ARBA00022989"/>
    </source>
</evidence>
<evidence type="ECO:0000256" key="10">
    <source>
        <dbReference type="SAM" id="MobiDB-lite"/>
    </source>
</evidence>
<dbReference type="OMA" id="KNGKWWQ"/>
<evidence type="ECO:0000256" key="7">
    <source>
        <dbReference type="ARBA" id="ARBA00023016"/>
    </source>
</evidence>
<sequence length="483" mass="49899">MSPPHQVWKLESALWLHQEAHDAMPQEEEPIGVGNRVNDTLEDYGKVEPLSLPLAKPVLTAPELVVPGLWAGGENAAVPLARPYHFSAAGNRAASNNAAYYSEKDINLHRFHAHGSNMAARGKSGGGVDISLLFSNLLLAATVVIGFIGWFVAFIAQAVAQGRHDSATRTALAPHIPYVWFGIFAQLFLTIGVILTIITDAIPVARLQLSAWTAVALVFAVLGADQGVYGAAGTTMDGPYRAMGAGYILCAAVDIIWLFFFTSEEESTFYSIASRFGNGQLSGPASGAAAGRYGAGGRGAMGNGNAYTAGYAGGVGTISGPTTNGGYQAAPYGATSSQTELAGSNNAAISMPVAHTSVQSVRNSGAGGALSRTGPGSDYGAATSQHGGASSAAPHSPAVRSGQTSAAGDAADKPQADHTEGGTDYGYKARALYAYSANADDPAEISFAKGDILDIVDNSGKWWQARKPDGTTGIVPSNYMQLL</sequence>
<dbReference type="Pfam" id="PF00018">
    <property type="entry name" value="SH3_1"/>
    <property type="match status" value="1"/>
</dbReference>
<comment type="similarity">
    <text evidence="2">Belongs to the SHO1 family.</text>
</comment>